<comment type="caution">
    <text evidence="1">The sequence shown here is derived from an EMBL/GenBank/DDBJ whole genome shotgun (WGS) entry which is preliminary data.</text>
</comment>
<reference evidence="1 2" key="1">
    <citation type="journal article" date="2013" name="Genome Announc.">
        <title>Genome Sequence of Campylobacter showae UNSWCD, Isolated from a Patient with Crohn's Disease.</title>
        <authorList>
            <person name="Tay A.P."/>
            <person name="Kaakoush N.O."/>
            <person name="Deshpande N.P."/>
            <person name="Chen Z."/>
            <person name="Mitchell H."/>
            <person name="Wilkins M.R."/>
        </authorList>
    </citation>
    <scope>NUCLEOTIDE SEQUENCE [LARGE SCALE GENOMIC DNA]</scope>
    <source>
        <strain evidence="1 2">CSUNSWCD</strain>
    </source>
</reference>
<evidence type="ECO:0000313" key="1">
    <source>
        <dbReference type="EMBL" id="EKU12510.1"/>
    </source>
</evidence>
<dbReference type="Proteomes" id="UP000011939">
    <property type="component" value="Unassembled WGS sequence"/>
</dbReference>
<organism evidence="1 2">
    <name type="scientific">Campylobacter showae CSUNSWCD</name>
    <dbReference type="NCBI Taxonomy" id="1244083"/>
    <lineage>
        <taxon>Bacteria</taxon>
        <taxon>Pseudomonadati</taxon>
        <taxon>Campylobacterota</taxon>
        <taxon>Epsilonproteobacteria</taxon>
        <taxon>Campylobacterales</taxon>
        <taxon>Campylobacteraceae</taxon>
        <taxon>Campylobacter</taxon>
    </lineage>
</organism>
<dbReference type="PATRIC" id="fig|1244083.3.peg.456"/>
<proteinExistence type="predicted"/>
<evidence type="ECO:0000313" key="2">
    <source>
        <dbReference type="Proteomes" id="UP000011939"/>
    </source>
</evidence>
<dbReference type="InterPro" id="IPR009898">
    <property type="entry name" value="DUF1440"/>
</dbReference>
<dbReference type="AlphaFoldDB" id="M5IMF4"/>
<gene>
    <name evidence="1" type="ORF">CSUNSWCD_450</name>
</gene>
<protein>
    <submittedName>
        <fullName evidence="1">Uncharacterized protein</fullName>
    </submittedName>
</protein>
<dbReference type="Pfam" id="PF07274">
    <property type="entry name" value="DUF1440"/>
    <property type="match status" value="1"/>
</dbReference>
<dbReference type="EMBL" id="AMZQ01000001">
    <property type="protein sequence ID" value="EKU12510.1"/>
    <property type="molecule type" value="Genomic_DNA"/>
</dbReference>
<dbReference type="STRING" id="1244083.CSUNSWCD_450"/>
<sequence>MPILGLTPPLWTLLWYEHVSEFVGHAPWFWSIELMRRDL</sequence>
<dbReference type="eggNOG" id="COG3477">
    <property type="taxonomic scope" value="Bacteria"/>
</dbReference>
<name>M5IMF4_9BACT</name>
<accession>M5IMF4</accession>